<proteinExistence type="predicted"/>
<keyword evidence="1" id="KW-0812">Transmembrane</keyword>
<dbReference type="InterPro" id="IPR005625">
    <property type="entry name" value="PepSY-ass_TM"/>
</dbReference>
<keyword evidence="3" id="KW-1185">Reference proteome</keyword>
<organism evidence="2 3">
    <name type="scientific">Shewanella aestuarii</name>
    <dbReference type="NCBI Taxonomy" id="1028752"/>
    <lineage>
        <taxon>Bacteria</taxon>
        <taxon>Pseudomonadati</taxon>
        <taxon>Pseudomonadota</taxon>
        <taxon>Gammaproteobacteria</taxon>
        <taxon>Alteromonadales</taxon>
        <taxon>Shewanellaceae</taxon>
        <taxon>Shewanella</taxon>
    </lineage>
</organism>
<dbReference type="PANTHER" id="PTHR34219">
    <property type="entry name" value="IRON-REGULATED INNER MEMBRANE PROTEIN-RELATED"/>
    <property type="match status" value="1"/>
</dbReference>
<evidence type="ECO:0000256" key="1">
    <source>
        <dbReference type="SAM" id="Phobius"/>
    </source>
</evidence>
<evidence type="ECO:0000313" key="3">
    <source>
        <dbReference type="Proteomes" id="UP000502608"/>
    </source>
</evidence>
<feature type="transmembrane region" description="Helical" evidence="1">
    <location>
        <begin position="131"/>
        <end position="151"/>
    </location>
</feature>
<feature type="transmembrane region" description="Helical" evidence="1">
    <location>
        <begin position="12"/>
        <end position="32"/>
    </location>
</feature>
<dbReference type="Proteomes" id="UP000502608">
    <property type="component" value="Chromosome"/>
</dbReference>
<evidence type="ECO:0000313" key="2">
    <source>
        <dbReference type="EMBL" id="QIR15886.1"/>
    </source>
</evidence>
<accession>A0A6G9QMV1</accession>
<feature type="transmembrane region" description="Helical" evidence="1">
    <location>
        <begin position="326"/>
        <end position="351"/>
    </location>
</feature>
<dbReference type="RefSeq" id="WP_167679742.1">
    <property type="nucleotide sequence ID" value="NZ_CP050313.1"/>
</dbReference>
<name>A0A6G9QMV1_9GAMM</name>
<dbReference type="AlphaFoldDB" id="A0A6G9QMV1"/>
<keyword evidence="1" id="KW-1133">Transmembrane helix</keyword>
<feature type="transmembrane region" description="Helical" evidence="1">
    <location>
        <begin position="179"/>
        <end position="199"/>
    </location>
</feature>
<dbReference type="Pfam" id="PF03929">
    <property type="entry name" value="PepSY_TM"/>
    <property type="match status" value="1"/>
</dbReference>
<dbReference type="EMBL" id="CP050313">
    <property type="protein sequence ID" value="QIR15886.1"/>
    <property type="molecule type" value="Genomic_DNA"/>
</dbReference>
<gene>
    <name evidence="2" type="ORF">HBH39_16530</name>
</gene>
<reference evidence="2 3" key="1">
    <citation type="submission" date="2020-03" db="EMBL/GenBank/DDBJ databases">
        <title>Complete genome sequence of Shewanella sp.</title>
        <authorList>
            <person name="Kim Y.-S."/>
            <person name="Kim S.-J."/>
            <person name="Jung H.-K."/>
            <person name="Kim K.-H."/>
        </authorList>
    </citation>
    <scope>NUCLEOTIDE SEQUENCE [LARGE SCALE GENOMIC DNA]</scope>
    <source>
        <strain evidence="2 3">PN3F2</strain>
    </source>
</reference>
<keyword evidence="1" id="KW-0472">Membrane</keyword>
<dbReference type="KEGG" id="saes:HBH39_16530"/>
<sequence>MKVVPALKWFHNWVGFFVSISMFIVLTTGVYLGSVDMLKRLDDHGQQFLPLTTAQKAQVVEQVFERYPEMSTVRFPTEHTPYIEAATRGKSIALDNQLNELSVHSNRDIPLYATMFWLHRNFLIGDVGKYINAWASLVAGLIVLIGVYLWWRVRKTFRLKHTLPSDTRSSSLVKSHIQVGLFISVPLFVLCISGFLITYKGLWVDYLKTAPATEINYPTSNAHDWYNQLKTAQSLWPESLLVAVSKPMNRKPEAQDNQSANVKPQPLSYNIRFDSHSDVWLRQADSITMNYDTGEIEAALKHSDRPLSGQIASFVRPLHDALNMPFSYVLLITLISFFTMIILLFSTVTFYRRIFKKKKATR</sequence>
<protein>
    <submittedName>
        <fullName evidence="2">PepSY domain-containing protein</fullName>
    </submittedName>
</protein>